<evidence type="ECO:0000256" key="1">
    <source>
        <dbReference type="ARBA" id="ARBA00004651"/>
    </source>
</evidence>
<dbReference type="PANTHER" id="PTHR43630">
    <property type="entry name" value="POLY-BETA-1,6-N-ACETYL-D-GLUCOSAMINE SYNTHASE"/>
    <property type="match status" value="1"/>
</dbReference>
<gene>
    <name evidence="11" type="primary">pgaC</name>
    <name evidence="11" type="ORF">H3L94_00935</name>
</gene>
<evidence type="ECO:0000313" key="11">
    <source>
        <dbReference type="EMBL" id="QMT40667.1"/>
    </source>
</evidence>
<dbReference type="NCBIfam" id="TIGR03937">
    <property type="entry name" value="PgaC_IcaA"/>
    <property type="match status" value="1"/>
</dbReference>
<protein>
    <recommendedName>
        <fullName evidence="9 10">Poly-beta-1,6-N-acetyl-D-glucosamine synthase</fullName>
        <shortName evidence="10">Poly-beta-1,6-GlcNAc synthase</shortName>
        <ecNumber evidence="10">2.4.1.-</ecNumber>
    </recommendedName>
</protein>
<dbReference type="GO" id="GO:0008375">
    <property type="term" value="F:acetylglucosaminyltransferase activity"/>
    <property type="evidence" value="ECO:0007669"/>
    <property type="project" value="UniProtKB-UniRule"/>
</dbReference>
<dbReference type="CDD" id="cd06423">
    <property type="entry name" value="CESA_like"/>
    <property type="match status" value="1"/>
</dbReference>
<reference evidence="11 12" key="1">
    <citation type="submission" date="2020-07" db="EMBL/GenBank/DDBJ databases">
        <title>Genomic diversity of species in the Neisseriaceae family.</title>
        <authorList>
            <person name="Vincent A.T."/>
            <person name="Bernet E."/>
            <person name="Veyrier F.J."/>
        </authorList>
    </citation>
    <scope>NUCLEOTIDE SEQUENCE [LARGE SCALE GENOMIC DNA]</scope>
    <source>
        <strain evidence="11 12">DSM 22244</strain>
    </source>
</reference>
<keyword evidence="5 10" id="KW-0808">Transferase</keyword>
<dbReference type="RefSeq" id="WP_182122299.1">
    <property type="nucleotide sequence ID" value="NZ_CP059567.1"/>
</dbReference>
<dbReference type="AlphaFoldDB" id="A0A7D7SID1"/>
<dbReference type="GO" id="GO:0043708">
    <property type="term" value="P:cell adhesion involved in biofilm formation"/>
    <property type="evidence" value="ECO:0007669"/>
    <property type="project" value="InterPro"/>
</dbReference>
<accession>A0A7D7SID1</accession>
<evidence type="ECO:0000256" key="8">
    <source>
        <dbReference type="ARBA" id="ARBA00023136"/>
    </source>
</evidence>
<evidence type="ECO:0000256" key="3">
    <source>
        <dbReference type="ARBA" id="ARBA00022475"/>
    </source>
</evidence>
<evidence type="ECO:0000256" key="10">
    <source>
        <dbReference type="RuleBase" id="RU364028"/>
    </source>
</evidence>
<evidence type="ECO:0000256" key="6">
    <source>
        <dbReference type="ARBA" id="ARBA00022692"/>
    </source>
</evidence>
<comment type="subcellular location">
    <subcellularLocation>
        <location evidence="1 10">Cell membrane</location>
        <topology evidence="1 10">Multi-pass membrane protein</topology>
    </subcellularLocation>
</comment>
<dbReference type="PANTHER" id="PTHR43630:SF1">
    <property type="entry name" value="POLY-BETA-1,6-N-ACETYL-D-GLUCOSAMINE SYNTHASE"/>
    <property type="match status" value="1"/>
</dbReference>
<evidence type="ECO:0000256" key="7">
    <source>
        <dbReference type="ARBA" id="ARBA00022989"/>
    </source>
</evidence>
<dbReference type="Pfam" id="PF13641">
    <property type="entry name" value="Glyco_tranf_2_3"/>
    <property type="match status" value="1"/>
</dbReference>
<dbReference type="InterPro" id="IPR023853">
    <property type="entry name" value="PGA_PgaC/IcaA"/>
</dbReference>
<dbReference type="EC" id="2.4.1.-" evidence="10"/>
<keyword evidence="8 10" id="KW-0472">Membrane</keyword>
<keyword evidence="6 10" id="KW-0812">Transmembrane</keyword>
<evidence type="ECO:0000256" key="9">
    <source>
        <dbReference type="NCBIfam" id="TIGR03937"/>
    </source>
</evidence>
<feature type="transmembrane region" description="Helical" evidence="10">
    <location>
        <begin position="376"/>
        <end position="395"/>
    </location>
</feature>
<dbReference type="Proteomes" id="UP000514752">
    <property type="component" value="Chromosome"/>
</dbReference>
<dbReference type="InterPro" id="IPR029044">
    <property type="entry name" value="Nucleotide-diphossugar_trans"/>
</dbReference>
<dbReference type="GO" id="GO:0005886">
    <property type="term" value="C:plasma membrane"/>
    <property type="evidence" value="ECO:0007669"/>
    <property type="project" value="UniProtKB-SubCell"/>
</dbReference>
<dbReference type="KEGG" id="nsg:H3L94_00935"/>
<feature type="transmembrane region" description="Helical" evidence="10">
    <location>
        <begin position="334"/>
        <end position="356"/>
    </location>
</feature>
<organism evidence="11 12">
    <name type="scientific">Neisseria shayeganii</name>
    <dbReference type="NCBI Taxonomy" id="607712"/>
    <lineage>
        <taxon>Bacteria</taxon>
        <taxon>Pseudomonadati</taxon>
        <taxon>Pseudomonadota</taxon>
        <taxon>Betaproteobacteria</taxon>
        <taxon>Neisseriales</taxon>
        <taxon>Neisseriaceae</taxon>
        <taxon>Neisseria</taxon>
    </lineage>
</organism>
<evidence type="ECO:0000256" key="2">
    <source>
        <dbReference type="ARBA" id="ARBA00006739"/>
    </source>
</evidence>
<evidence type="ECO:0000313" key="12">
    <source>
        <dbReference type="Proteomes" id="UP000514752"/>
    </source>
</evidence>
<keyword evidence="3 10" id="KW-1003">Cell membrane</keyword>
<evidence type="ECO:0000256" key="4">
    <source>
        <dbReference type="ARBA" id="ARBA00022676"/>
    </source>
</evidence>
<comment type="similarity">
    <text evidence="2 10">Belongs to the glycosyltransferase 2 family.</text>
</comment>
<dbReference type="SUPFAM" id="SSF53448">
    <property type="entry name" value="Nucleotide-diphospho-sugar transferases"/>
    <property type="match status" value="1"/>
</dbReference>
<name>A0A7D7SID1_9NEIS</name>
<dbReference type="Gene3D" id="3.90.550.10">
    <property type="entry name" value="Spore Coat Polysaccharide Biosynthesis Protein SpsA, Chain A"/>
    <property type="match status" value="1"/>
</dbReference>
<proteinExistence type="inferred from homology"/>
<dbReference type="EMBL" id="CP059567">
    <property type="protein sequence ID" value="QMT40667.1"/>
    <property type="molecule type" value="Genomic_DNA"/>
</dbReference>
<feature type="transmembrane region" description="Helical" evidence="10">
    <location>
        <begin position="6"/>
        <end position="34"/>
    </location>
</feature>
<sequence>MPEWISWLALFVFLYPGAMAVYWTVFGTFYYFFWERGKPEPKFRAKDAPKVSVLVPCYNEAANLRKSVPFLVTLNYPNYELVLINDGSRDNTRRVINELAAQHPHKIRAIHQPNGGKASALNNALQKIDSEYVVCIDGDAVLDRKAVDYMMQTLLSDPMIGGVTGNPRVRNRSTILGQMQVAEFSSIIGLIKRAQCILGTVFTVSGVICGFRRSVLLQVGGWSTNMITEDIDISWKVQLAGYNIAYEPRALCWVLMPESFRGLFKQRLRWAQGGAEVIMKYARYVWRWDYRRLWPLYAEYMVTAFWAYSLIAILVAKIVFYDTPMITWNNSDDFLPAQSALLFLFFLVQFMLSVWIDSRYEKGVGRYFVNSVWYPYVFWAMSVATLVMGIPKALLRDRKRQATWVSPDRGV</sequence>
<keyword evidence="7 10" id="KW-1133">Transmembrane helix</keyword>
<feature type="transmembrane region" description="Helical" evidence="10">
    <location>
        <begin position="300"/>
        <end position="322"/>
    </location>
</feature>
<keyword evidence="4 10" id="KW-0328">Glycosyltransferase</keyword>
<evidence type="ECO:0000256" key="5">
    <source>
        <dbReference type="ARBA" id="ARBA00022679"/>
    </source>
</evidence>